<organism evidence="4 5">
    <name type="scientific">Hyunsoonleella aestuarii</name>
    <dbReference type="NCBI Taxonomy" id="912802"/>
    <lineage>
        <taxon>Bacteria</taxon>
        <taxon>Pseudomonadati</taxon>
        <taxon>Bacteroidota</taxon>
        <taxon>Flavobacteriia</taxon>
        <taxon>Flavobacteriales</taxon>
        <taxon>Flavobacteriaceae</taxon>
    </lineage>
</organism>
<keyword evidence="1 2" id="KW-0732">Signal</keyword>
<evidence type="ECO:0000313" key="4">
    <source>
        <dbReference type="EMBL" id="GAA4268759.1"/>
    </source>
</evidence>
<dbReference type="InterPro" id="IPR026444">
    <property type="entry name" value="Secre_tail"/>
</dbReference>
<dbReference type="EMBL" id="BAABAV010000001">
    <property type="protein sequence ID" value="GAA4268759.1"/>
    <property type="molecule type" value="Genomic_DNA"/>
</dbReference>
<evidence type="ECO:0000256" key="1">
    <source>
        <dbReference type="ARBA" id="ARBA00022729"/>
    </source>
</evidence>
<keyword evidence="5" id="KW-1185">Reference proteome</keyword>
<accession>A0ABP8E9D0</accession>
<name>A0ABP8E9D0_9FLAO</name>
<dbReference type="Pfam" id="PF18962">
    <property type="entry name" value="Por_Secre_tail"/>
    <property type="match status" value="1"/>
</dbReference>
<feature type="signal peptide" evidence="2">
    <location>
        <begin position="1"/>
        <end position="20"/>
    </location>
</feature>
<proteinExistence type="predicted"/>
<comment type="caution">
    <text evidence="4">The sequence shown here is derived from an EMBL/GenBank/DDBJ whole genome shotgun (WGS) entry which is preliminary data.</text>
</comment>
<evidence type="ECO:0000256" key="2">
    <source>
        <dbReference type="SAM" id="SignalP"/>
    </source>
</evidence>
<sequence length="283" mass="31954">MNKTTLFLSSLLLCAFYLSAQTAKQGFDNKAEDNWAYTSNIPFYSQSNNSDIWGNQSNPNGRIPGPFSGSDFLAGRDLDNPYSEQFLQTDSPEHILTFETINIGGLPAELSFRVHYVGLDKNDYIKFQLRYDNAIDWTTHDYNYDVFKTTQGGNFNSTGWDEVSYNIPSGHSFVRMRLIVYQNGNEYLGFDNFELETSGTLSNNNNLIKGFSFGPNPTSDYINFRADVRLDKVSFYNVLGKEVLREKINANKASLSLSSLSSGIYLAKIESDNVSQTLKIIKK</sequence>
<dbReference type="Proteomes" id="UP001500027">
    <property type="component" value="Unassembled WGS sequence"/>
</dbReference>
<evidence type="ECO:0000259" key="3">
    <source>
        <dbReference type="Pfam" id="PF18962"/>
    </source>
</evidence>
<dbReference type="RefSeq" id="WP_139001298.1">
    <property type="nucleotide sequence ID" value="NZ_BAABAV010000001.1"/>
</dbReference>
<protein>
    <recommendedName>
        <fullName evidence="3">Secretion system C-terminal sorting domain-containing protein</fullName>
    </recommendedName>
</protein>
<reference evidence="5" key="1">
    <citation type="journal article" date="2019" name="Int. J. Syst. Evol. Microbiol.">
        <title>The Global Catalogue of Microorganisms (GCM) 10K type strain sequencing project: providing services to taxonomists for standard genome sequencing and annotation.</title>
        <authorList>
            <consortium name="The Broad Institute Genomics Platform"/>
            <consortium name="The Broad Institute Genome Sequencing Center for Infectious Disease"/>
            <person name="Wu L."/>
            <person name="Ma J."/>
        </authorList>
    </citation>
    <scope>NUCLEOTIDE SEQUENCE [LARGE SCALE GENOMIC DNA]</scope>
    <source>
        <strain evidence="5">JCM 17452</strain>
    </source>
</reference>
<gene>
    <name evidence="4" type="ORF">GCM10022257_08600</name>
</gene>
<dbReference type="NCBIfam" id="TIGR04183">
    <property type="entry name" value="Por_Secre_tail"/>
    <property type="match status" value="1"/>
</dbReference>
<feature type="domain" description="Secretion system C-terminal sorting" evidence="3">
    <location>
        <begin position="215"/>
        <end position="281"/>
    </location>
</feature>
<feature type="chain" id="PRO_5045156856" description="Secretion system C-terminal sorting domain-containing protein" evidence="2">
    <location>
        <begin position="21"/>
        <end position="283"/>
    </location>
</feature>
<evidence type="ECO:0000313" key="5">
    <source>
        <dbReference type="Proteomes" id="UP001500027"/>
    </source>
</evidence>